<evidence type="ECO:0000313" key="3">
    <source>
        <dbReference type="Proteomes" id="UP000075920"/>
    </source>
</evidence>
<keyword evidence="1" id="KW-0732">Signal</keyword>
<organism evidence="2 3">
    <name type="scientific">Anopheles minimus</name>
    <dbReference type="NCBI Taxonomy" id="112268"/>
    <lineage>
        <taxon>Eukaryota</taxon>
        <taxon>Metazoa</taxon>
        <taxon>Ecdysozoa</taxon>
        <taxon>Arthropoda</taxon>
        <taxon>Hexapoda</taxon>
        <taxon>Insecta</taxon>
        <taxon>Pterygota</taxon>
        <taxon>Neoptera</taxon>
        <taxon>Endopterygota</taxon>
        <taxon>Diptera</taxon>
        <taxon>Nematocera</taxon>
        <taxon>Culicoidea</taxon>
        <taxon>Culicidae</taxon>
        <taxon>Anophelinae</taxon>
        <taxon>Anopheles</taxon>
    </lineage>
</organism>
<dbReference type="Proteomes" id="UP000075920">
    <property type="component" value="Unassembled WGS sequence"/>
</dbReference>
<dbReference type="AlphaFoldDB" id="A0A182VW51"/>
<evidence type="ECO:0000256" key="1">
    <source>
        <dbReference type="SAM" id="SignalP"/>
    </source>
</evidence>
<proteinExistence type="predicted"/>
<protein>
    <submittedName>
        <fullName evidence="2">Uncharacterized protein</fullName>
    </submittedName>
</protein>
<feature type="chain" id="PRO_5008140339" evidence="1">
    <location>
        <begin position="21"/>
        <end position="151"/>
    </location>
</feature>
<evidence type="ECO:0000313" key="2">
    <source>
        <dbReference type="EnsemblMetazoa" id="AMIN002296-PA"/>
    </source>
</evidence>
<name>A0A182VW51_9DIPT</name>
<accession>A0A182VW51</accession>
<feature type="signal peptide" evidence="1">
    <location>
        <begin position="1"/>
        <end position="20"/>
    </location>
</feature>
<reference evidence="3" key="1">
    <citation type="submission" date="2013-03" db="EMBL/GenBank/DDBJ databases">
        <title>The Genome Sequence of Anopheles minimus MINIMUS1.</title>
        <authorList>
            <consortium name="The Broad Institute Genomics Platform"/>
            <person name="Neafsey D.E."/>
            <person name="Walton C."/>
            <person name="Walker B."/>
            <person name="Young S.K."/>
            <person name="Zeng Q."/>
            <person name="Gargeya S."/>
            <person name="Fitzgerald M."/>
            <person name="Haas B."/>
            <person name="Abouelleil A."/>
            <person name="Allen A.W."/>
            <person name="Alvarado L."/>
            <person name="Arachchi H.M."/>
            <person name="Berlin A.M."/>
            <person name="Chapman S.B."/>
            <person name="Gainer-Dewar J."/>
            <person name="Goldberg J."/>
            <person name="Griggs A."/>
            <person name="Gujja S."/>
            <person name="Hansen M."/>
            <person name="Howarth C."/>
            <person name="Imamovic A."/>
            <person name="Ireland A."/>
            <person name="Larimer J."/>
            <person name="McCowan C."/>
            <person name="Murphy C."/>
            <person name="Pearson M."/>
            <person name="Poon T.W."/>
            <person name="Priest M."/>
            <person name="Roberts A."/>
            <person name="Saif S."/>
            <person name="Shea T."/>
            <person name="Sisk P."/>
            <person name="Sykes S."/>
            <person name="Wortman J."/>
            <person name="Nusbaum C."/>
            <person name="Birren B."/>
        </authorList>
    </citation>
    <scope>NUCLEOTIDE SEQUENCE [LARGE SCALE GENOMIC DNA]</scope>
    <source>
        <strain evidence="3">MINIMUS1</strain>
    </source>
</reference>
<dbReference type="EnsemblMetazoa" id="AMIN002296-RA">
    <property type="protein sequence ID" value="AMIN002296-PA"/>
    <property type="gene ID" value="AMIN002296"/>
</dbReference>
<keyword evidence="3" id="KW-1185">Reference proteome</keyword>
<reference evidence="2" key="2">
    <citation type="submission" date="2020-05" db="UniProtKB">
        <authorList>
            <consortium name="EnsemblMetazoa"/>
        </authorList>
    </citation>
    <scope>IDENTIFICATION</scope>
    <source>
        <strain evidence="2">MINIMUS1</strain>
    </source>
</reference>
<dbReference type="VEuPathDB" id="VectorBase:AMIN002296"/>
<sequence>MYRGFAFICVLSVWVSYALATECPHCIGVPACRANQTIPKVTCTPAIVNQTVIQLSAHFKNVSEFMVSASTYSCVKVVFRQQGFQDDTFAVQGCTAGSKSVCKQPTFDFNGSLNCSYVYNGGRSMHNPAQSPFTSALLSVAIIIGAMVISS</sequence>